<reference evidence="1 2" key="1">
    <citation type="submission" date="2020-12" db="EMBL/GenBank/DDBJ databases">
        <title>Genome assembly for a thermostable protease producing Bacillus cereus MAKP1 strain isolated from chicken gut.</title>
        <authorList>
            <person name="Malaviya A."/>
        </authorList>
    </citation>
    <scope>NUCLEOTIDE SEQUENCE [LARGE SCALE GENOMIC DNA]</scope>
    <source>
        <strain evidence="1 2">MAKP1</strain>
    </source>
</reference>
<protein>
    <submittedName>
        <fullName evidence="1">Nucleotidyltransferase domain-containing protein</fullName>
    </submittedName>
</protein>
<evidence type="ECO:0000313" key="1">
    <source>
        <dbReference type="EMBL" id="MBK1611701.1"/>
    </source>
</evidence>
<dbReference type="AlphaFoldDB" id="A0ABD4LMY0"/>
<dbReference type="EMBL" id="JAEFBZ010000007">
    <property type="protein sequence ID" value="MBK1611701.1"/>
    <property type="molecule type" value="Genomic_DNA"/>
</dbReference>
<name>A0ABD4LMY0_BACCE</name>
<comment type="caution">
    <text evidence="1">The sequence shown here is derived from an EMBL/GenBank/DDBJ whole genome shotgun (WGS) entry which is preliminary data.</text>
</comment>
<dbReference type="RefSeq" id="WP_200152541.1">
    <property type="nucleotide sequence ID" value="NZ_JAEFBZ010000007.1"/>
</dbReference>
<dbReference type="Pfam" id="PF10127">
    <property type="entry name" value="RlaP"/>
    <property type="match status" value="1"/>
</dbReference>
<dbReference type="PANTHER" id="PTHR34817:SF1">
    <property type="entry name" value="NUCLEOTIDYLTRANSFERASE"/>
    <property type="match status" value="1"/>
</dbReference>
<gene>
    <name evidence="1" type="ORF">JCR31_28070</name>
</gene>
<proteinExistence type="predicted"/>
<dbReference type="PANTHER" id="PTHR34817">
    <property type="entry name" value="NUCLEOTIDYLTRANSFERASE"/>
    <property type="match status" value="1"/>
</dbReference>
<organism evidence="1 2">
    <name type="scientific">Bacillus cereus</name>
    <dbReference type="NCBI Taxonomy" id="1396"/>
    <lineage>
        <taxon>Bacteria</taxon>
        <taxon>Bacillati</taxon>
        <taxon>Bacillota</taxon>
        <taxon>Bacilli</taxon>
        <taxon>Bacillales</taxon>
        <taxon>Bacillaceae</taxon>
        <taxon>Bacillus</taxon>
        <taxon>Bacillus cereus group</taxon>
    </lineage>
</organism>
<accession>A0ABD4LMY0</accession>
<evidence type="ECO:0000313" key="2">
    <source>
        <dbReference type="Proteomes" id="UP000613452"/>
    </source>
</evidence>
<dbReference type="InterPro" id="IPR018775">
    <property type="entry name" value="RlaP"/>
</dbReference>
<sequence length="241" mass="28317">MEMERKILLKARTGSHNYNLATPESDEDYKVFVAPTFEEMYNGKTYAKSIVTDTVDQDIHDIRKLPELLFKSNIAYSEVLFSEKIYFNAMLNEVLELRDEIMKINLPQLWKSCGGMFLNRMKKLDKGTDGTQHLVDRYGYNTKEALHMYRTLLIPVEFEANGFKDFESVLRYNDTDRQNMLDIKNGIFTREEFIAFITNYEKYAFKPLKDKYCSQPVNHELKARLDEIVMELVEAHITGRC</sequence>
<dbReference type="Proteomes" id="UP000613452">
    <property type="component" value="Unassembled WGS sequence"/>
</dbReference>